<dbReference type="PATRIC" id="fig|1048260.3.peg.1795"/>
<accession>J9ZBS7</accession>
<sequence>MGIKILLEEGPKLRKGAGGIVLANMEDVERARGLGWGWKEISKELGVESPQAVRKAYVRIKKRIDSGKLKIPGKDQQKNRKEERKEEKKESPGPGGPAPEKGPGPRLITKQPGGGTDFFENLPKA</sequence>
<feature type="compositionally biased region" description="Basic and acidic residues" evidence="1">
    <location>
        <begin position="67"/>
        <end position="91"/>
    </location>
</feature>
<evidence type="ECO:0000313" key="2">
    <source>
        <dbReference type="EMBL" id="AFS53879.1"/>
    </source>
</evidence>
<organism evidence="2 3">
    <name type="scientific">Leptospirillum ferriphilum (strain ML-04)</name>
    <dbReference type="NCBI Taxonomy" id="1048260"/>
    <lineage>
        <taxon>Bacteria</taxon>
        <taxon>Pseudomonadati</taxon>
        <taxon>Nitrospirota</taxon>
        <taxon>Nitrospiria</taxon>
        <taxon>Nitrospirales</taxon>
        <taxon>Nitrospiraceae</taxon>
        <taxon>Leptospirillum</taxon>
    </lineage>
</organism>
<dbReference type="KEGG" id="lfi:LFML04_1677"/>
<dbReference type="HOGENOM" id="CLU_1989883_0_0_0"/>
<reference evidence="2 3" key="1">
    <citation type="journal article" date="2011" name="J. Microbiol.">
        <title>Complete genome of Leptospirillum ferriphilum ML-04 provides insight into its physiology and environmental adaptation.</title>
        <authorList>
            <person name="Mi S."/>
            <person name="Song J."/>
            <person name="Lin J."/>
            <person name="Che Y."/>
            <person name="Zheng H."/>
            <person name="Lin J."/>
        </authorList>
    </citation>
    <scope>NUCLEOTIDE SEQUENCE [LARGE SCALE GENOMIC DNA]</scope>
    <source>
        <strain evidence="2 3">ML-04</strain>
    </source>
</reference>
<dbReference type="RefSeq" id="WP_014961384.1">
    <property type="nucleotide sequence ID" value="NC_018649.1"/>
</dbReference>
<evidence type="ECO:0000256" key="1">
    <source>
        <dbReference type="SAM" id="MobiDB-lite"/>
    </source>
</evidence>
<dbReference type="STRING" id="1048260.LFML04_1677"/>
<name>J9ZBS7_LEPFM</name>
<dbReference type="EMBL" id="CP002919">
    <property type="protein sequence ID" value="AFS53879.1"/>
    <property type="molecule type" value="Genomic_DNA"/>
</dbReference>
<dbReference type="AlphaFoldDB" id="J9ZBS7"/>
<gene>
    <name evidence="2" type="ordered locus">LFML04_1677</name>
</gene>
<feature type="region of interest" description="Disordered" evidence="1">
    <location>
        <begin position="67"/>
        <end position="125"/>
    </location>
</feature>
<evidence type="ECO:0000313" key="3">
    <source>
        <dbReference type="Proteomes" id="UP000006177"/>
    </source>
</evidence>
<protein>
    <submittedName>
        <fullName evidence="2">Uncharacterized protein</fullName>
    </submittedName>
</protein>
<proteinExistence type="predicted"/>
<dbReference type="Proteomes" id="UP000006177">
    <property type="component" value="Chromosome"/>
</dbReference>